<evidence type="ECO:0000313" key="9">
    <source>
        <dbReference type="Proteomes" id="UP000315827"/>
    </source>
</evidence>
<keyword evidence="3" id="KW-0732">Signal</keyword>
<dbReference type="GO" id="GO:0009279">
    <property type="term" value="C:cell outer membrane"/>
    <property type="evidence" value="ECO:0007669"/>
    <property type="project" value="UniProtKB-SubCell"/>
</dbReference>
<dbReference type="RefSeq" id="WP_146376017.1">
    <property type="nucleotide sequence ID" value="NZ_VOHW01000015.1"/>
</dbReference>
<reference evidence="8 9" key="1">
    <citation type="submission" date="2019-07" db="EMBL/GenBank/DDBJ databases">
        <title>Genome sequencing of Parabacteroides distasonis iSURF_7.</title>
        <authorList>
            <person name="Degefu H.N."/>
            <person name="Ruoff K.L."/>
            <person name="Price C.E."/>
            <person name="Valls R.A."/>
            <person name="O'Toole G.A."/>
        </authorList>
    </citation>
    <scope>NUCLEOTIDE SEQUENCE [LARGE SCALE GENOMIC DNA]</scope>
    <source>
        <strain evidence="8 9">CFPLTA003_1B</strain>
    </source>
</reference>
<evidence type="ECO:0000256" key="4">
    <source>
        <dbReference type="ARBA" id="ARBA00023136"/>
    </source>
</evidence>
<evidence type="ECO:0000256" key="3">
    <source>
        <dbReference type="ARBA" id="ARBA00022729"/>
    </source>
</evidence>
<dbReference type="Pfam" id="PF14322">
    <property type="entry name" value="SusD-like_3"/>
    <property type="match status" value="1"/>
</dbReference>
<dbReference type="Gene3D" id="1.25.40.390">
    <property type="match status" value="1"/>
</dbReference>
<keyword evidence="4" id="KW-0472">Membrane</keyword>
<comment type="similarity">
    <text evidence="2">Belongs to the SusD family.</text>
</comment>
<evidence type="ECO:0000259" key="6">
    <source>
        <dbReference type="Pfam" id="PF07980"/>
    </source>
</evidence>
<feature type="domain" description="RagB/SusD" evidence="6">
    <location>
        <begin position="366"/>
        <end position="513"/>
    </location>
</feature>
<keyword evidence="5" id="KW-0998">Cell outer membrane</keyword>
<dbReference type="Proteomes" id="UP000315827">
    <property type="component" value="Unassembled WGS sequence"/>
</dbReference>
<dbReference type="CDD" id="cd08977">
    <property type="entry name" value="SusD"/>
    <property type="match status" value="1"/>
</dbReference>
<protein>
    <submittedName>
        <fullName evidence="8">RagB/SusD family nutrient uptake outer membrane protein</fullName>
    </submittedName>
</protein>
<proteinExistence type="inferred from homology"/>
<comment type="caution">
    <text evidence="8">The sequence shown here is derived from an EMBL/GenBank/DDBJ whole genome shotgun (WGS) entry which is preliminary data.</text>
</comment>
<dbReference type="Pfam" id="PF07980">
    <property type="entry name" value="SusD_RagB"/>
    <property type="match status" value="1"/>
</dbReference>
<dbReference type="SUPFAM" id="SSF48452">
    <property type="entry name" value="TPR-like"/>
    <property type="match status" value="1"/>
</dbReference>
<dbReference type="AlphaFoldDB" id="A0A5C6K7R3"/>
<evidence type="ECO:0000259" key="7">
    <source>
        <dbReference type="Pfam" id="PF14322"/>
    </source>
</evidence>
<evidence type="ECO:0000256" key="1">
    <source>
        <dbReference type="ARBA" id="ARBA00004442"/>
    </source>
</evidence>
<evidence type="ECO:0000256" key="2">
    <source>
        <dbReference type="ARBA" id="ARBA00006275"/>
    </source>
</evidence>
<dbReference type="InterPro" id="IPR012944">
    <property type="entry name" value="SusD_RagB_dom"/>
</dbReference>
<sequence length="513" mass="57539">MNTGIIKYGILSLAFTLCTASCSDFLDTEQRGVTTQESFYKTDAEVTEALYAIYNKMQSSDLNTFQFKNLLSDDAMAGGGGRGDNNQGEELDEFRFGSSNTILRAMFTKYYQIIYTANLLINKVAPESEVKKMAIAEAKTFRAYAYFELVTLWGTAPLVTEPLDPDNYAQPNSTLEELWGQIEKDLQEAIPDLPLKSQLSAAKKGNISKGTAQSWLGKAYLYQKKYDEAAVVFDEVINSNEYALNPDFSMLTRKSTEFGKESIFEVSYADELSTITEGNTVVAYCGPRTPWFTAGTSGITETGWGWCGPRAELYDAFVAAGDVVRRKGTVISEQDLISEFGGSFRDSEGNLPYGTEGYVRIKHGAFVDETPGEEYHTISGMNYRITRYADVLLMAAEAYNRKSSPDDTKALSYINQVRARAQMPDLISRGDKLFEDIKLERRLELAFEFVRYQDLIRWGDADKVLADQGKKIPRGDGTYFDFPDAGFKERNWLLPFPDTEINVNPNLKQNAGW</sequence>
<name>A0A5C6K7R3_PARDI</name>
<dbReference type="InterPro" id="IPR033985">
    <property type="entry name" value="SusD-like_N"/>
</dbReference>
<organism evidence="8 9">
    <name type="scientific">Parabacteroides distasonis</name>
    <dbReference type="NCBI Taxonomy" id="823"/>
    <lineage>
        <taxon>Bacteria</taxon>
        <taxon>Pseudomonadati</taxon>
        <taxon>Bacteroidota</taxon>
        <taxon>Bacteroidia</taxon>
        <taxon>Bacteroidales</taxon>
        <taxon>Tannerellaceae</taxon>
        <taxon>Parabacteroides</taxon>
    </lineage>
</organism>
<comment type="subcellular location">
    <subcellularLocation>
        <location evidence="1">Cell outer membrane</location>
    </subcellularLocation>
</comment>
<feature type="domain" description="SusD-like N-terminal" evidence="7">
    <location>
        <begin position="24"/>
        <end position="221"/>
    </location>
</feature>
<evidence type="ECO:0000256" key="5">
    <source>
        <dbReference type="ARBA" id="ARBA00023237"/>
    </source>
</evidence>
<evidence type="ECO:0000313" key="8">
    <source>
        <dbReference type="EMBL" id="TWV59292.1"/>
    </source>
</evidence>
<gene>
    <name evidence="8" type="ORF">FSA05_18825</name>
</gene>
<dbReference type="EMBL" id="VOHW01000015">
    <property type="protein sequence ID" value="TWV59292.1"/>
    <property type="molecule type" value="Genomic_DNA"/>
</dbReference>
<dbReference type="InterPro" id="IPR011990">
    <property type="entry name" value="TPR-like_helical_dom_sf"/>
</dbReference>
<accession>A0A5C6K7R3</accession>